<protein>
    <submittedName>
        <fullName evidence="1">Uncharacterized protein</fullName>
    </submittedName>
</protein>
<evidence type="ECO:0000313" key="1">
    <source>
        <dbReference type="EMBL" id="RIB18958.1"/>
    </source>
</evidence>
<keyword evidence="2" id="KW-1185">Reference proteome</keyword>
<organism evidence="1 2">
    <name type="scientific">Gigaspora rosea</name>
    <dbReference type="NCBI Taxonomy" id="44941"/>
    <lineage>
        <taxon>Eukaryota</taxon>
        <taxon>Fungi</taxon>
        <taxon>Fungi incertae sedis</taxon>
        <taxon>Mucoromycota</taxon>
        <taxon>Glomeromycotina</taxon>
        <taxon>Glomeromycetes</taxon>
        <taxon>Diversisporales</taxon>
        <taxon>Gigasporaceae</taxon>
        <taxon>Gigaspora</taxon>
    </lineage>
</organism>
<dbReference type="Proteomes" id="UP000266673">
    <property type="component" value="Unassembled WGS sequence"/>
</dbReference>
<accession>A0A397VB83</accession>
<comment type="caution">
    <text evidence="1">The sequence shown here is derived from an EMBL/GenBank/DDBJ whole genome shotgun (WGS) entry which is preliminary data.</text>
</comment>
<dbReference type="EMBL" id="QKWP01000504">
    <property type="protein sequence ID" value="RIB18958.1"/>
    <property type="molecule type" value="Genomic_DNA"/>
</dbReference>
<reference evidence="1 2" key="1">
    <citation type="submission" date="2018-06" db="EMBL/GenBank/DDBJ databases">
        <title>Comparative genomics reveals the genomic features of Rhizophagus irregularis, R. cerebriforme, R. diaphanum and Gigaspora rosea, and their symbiotic lifestyle signature.</title>
        <authorList>
            <person name="Morin E."/>
            <person name="San Clemente H."/>
            <person name="Chen E.C.H."/>
            <person name="De La Providencia I."/>
            <person name="Hainaut M."/>
            <person name="Kuo A."/>
            <person name="Kohler A."/>
            <person name="Murat C."/>
            <person name="Tang N."/>
            <person name="Roy S."/>
            <person name="Loubradou J."/>
            <person name="Henrissat B."/>
            <person name="Grigoriev I.V."/>
            <person name="Corradi N."/>
            <person name="Roux C."/>
            <person name="Martin F.M."/>
        </authorList>
    </citation>
    <scope>NUCLEOTIDE SEQUENCE [LARGE SCALE GENOMIC DNA]</scope>
    <source>
        <strain evidence="1 2">DAOM 194757</strain>
    </source>
</reference>
<evidence type="ECO:0000313" key="2">
    <source>
        <dbReference type="Proteomes" id="UP000266673"/>
    </source>
</evidence>
<dbReference type="AlphaFoldDB" id="A0A397VB83"/>
<name>A0A397VB83_9GLOM</name>
<gene>
    <name evidence="1" type="ORF">C2G38_2183108</name>
</gene>
<proteinExistence type="predicted"/>
<sequence length="53" mass="6518">MNRKIIGYGRALIIKIINNIERRNHLRLLMFKSIPNDDPRHWNPDWYKDDKNN</sequence>